<accession>A0AA39X639</accession>
<name>A0AA39X639_9PEZI</name>
<organism evidence="1 2">
    <name type="scientific">Immersiella caudata</name>
    <dbReference type="NCBI Taxonomy" id="314043"/>
    <lineage>
        <taxon>Eukaryota</taxon>
        <taxon>Fungi</taxon>
        <taxon>Dikarya</taxon>
        <taxon>Ascomycota</taxon>
        <taxon>Pezizomycotina</taxon>
        <taxon>Sordariomycetes</taxon>
        <taxon>Sordariomycetidae</taxon>
        <taxon>Sordariales</taxon>
        <taxon>Lasiosphaeriaceae</taxon>
        <taxon>Immersiella</taxon>
    </lineage>
</organism>
<evidence type="ECO:0000313" key="2">
    <source>
        <dbReference type="Proteomes" id="UP001175000"/>
    </source>
</evidence>
<sequence>MDEPLYQRICGRALRALNLSSPSHDHSKIYSDTGILPPEKWIWVRRISDKGHAAEHFPCKHPPRDLRWVTPRSACCTEVYLGFWDTVKQRGLKLDEGVLSLMRVCQRMYLDLYSMYTFCFDDLNALTGFMQTYPSLPIRHVQIVLYVCPLTFKEYDEEASAAALN</sequence>
<gene>
    <name evidence="1" type="ORF">B0T14DRAFT_563748</name>
</gene>
<comment type="caution">
    <text evidence="1">The sequence shown here is derived from an EMBL/GenBank/DDBJ whole genome shotgun (WGS) entry which is preliminary data.</text>
</comment>
<reference evidence="1" key="1">
    <citation type="submission" date="2023-06" db="EMBL/GenBank/DDBJ databases">
        <title>Genome-scale phylogeny and comparative genomics of the fungal order Sordariales.</title>
        <authorList>
            <consortium name="Lawrence Berkeley National Laboratory"/>
            <person name="Hensen N."/>
            <person name="Bonometti L."/>
            <person name="Westerberg I."/>
            <person name="Brannstrom I.O."/>
            <person name="Guillou S."/>
            <person name="Cros-Aarteil S."/>
            <person name="Calhoun S."/>
            <person name="Haridas S."/>
            <person name="Kuo A."/>
            <person name="Mondo S."/>
            <person name="Pangilinan J."/>
            <person name="Riley R."/>
            <person name="Labutti K."/>
            <person name="Andreopoulos B."/>
            <person name="Lipzen A."/>
            <person name="Chen C."/>
            <person name="Yanf M."/>
            <person name="Daum C."/>
            <person name="Ng V."/>
            <person name="Clum A."/>
            <person name="Steindorff A."/>
            <person name="Ohm R."/>
            <person name="Martin F."/>
            <person name="Silar P."/>
            <person name="Natvig D."/>
            <person name="Lalanne C."/>
            <person name="Gautier V."/>
            <person name="Ament-Velasquez S.L."/>
            <person name="Kruys A."/>
            <person name="Hutchinson M.I."/>
            <person name="Powell A.J."/>
            <person name="Barry K."/>
            <person name="Miller A.N."/>
            <person name="Grigoriev I.V."/>
            <person name="Debuchy R."/>
            <person name="Gladieux P."/>
            <person name="Thoren M.H."/>
            <person name="Johannesson H."/>
        </authorList>
    </citation>
    <scope>NUCLEOTIDE SEQUENCE</scope>
    <source>
        <strain evidence="1">CBS 606.72</strain>
    </source>
</reference>
<dbReference type="EMBL" id="JAULSU010000002">
    <property type="protein sequence ID" value="KAK0627991.1"/>
    <property type="molecule type" value="Genomic_DNA"/>
</dbReference>
<evidence type="ECO:0000313" key="1">
    <source>
        <dbReference type="EMBL" id="KAK0627991.1"/>
    </source>
</evidence>
<proteinExistence type="predicted"/>
<dbReference type="AlphaFoldDB" id="A0AA39X639"/>
<dbReference type="Proteomes" id="UP001175000">
    <property type="component" value="Unassembled WGS sequence"/>
</dbReference>
<keyword evidence="2" id="KW-1185">Reference proteome</keyword>
<protein>
    <submittedName>
        <fullName evidence="1">Uncharacterized protein</fullName>
    </submittedName>
</protein>